<accession>A0ABU5I934</accession>
<keyword evidence="2" id="KW-1185">Reference proteome</keyword>
<evidence type="ECO:0000313" key="2">
    <source>
        <dbReference type="Proteomes" id="UP001294412"/>
    </source>
</evidence>
<proteinExistence type="predicted"/>
<name>A0ABU5I934_9HYPH</name>
<reference evidence="1 2" key="1">
    <citation type="submission" date="2023-12" db="EMBL/GenBank/DDBJ databases">
        <title>Description of Novel Strain Fulvimarina sp. 2208YS6-2-32 isolated from Uroteuthis (Photololigo) edulis.</title>
        <authorList>
            <person name="Park J.-S."/>
        </authorList>
    </citation>
    <scope>NUCLEOTIDE SEQUENCE [LARGE SCALE GENOMIC DNA]</scope>
    <source>
        <strain evidence="1 2">2208YS6-2-32</strain>
    </source>
</reference>
<comment type="caution">
    <text evidence="1">The sequence shown here is derived from an EMBL/GenBank/DDBJ whole genome shotgun (WGS) entry which is preliminary data.</text>
</comment>
<organism evidence="1 2">
    <name type="scientific">Fulvimarina uroteuthidis</name>
    <dbReference type="NCBI Taxonomy" id="3098149"/>
    <lineage>
        <taxon>Bacteria</taxon>
        <taxon>Pseudomonadati</taxon>
        <taxon>Pseudomonadota</taxon>
        <taxon>Alphaproteobacteria</taxon>
        <taxon>Hyphomicrobiales</taxon>
        <taxon>Aurantimonadaceae</taxon>
        <taxon>Fulvimarina</taxon>
    </lineage>
</organism>
<dbReference type="RefSeq" id="WP_322188661.1">
    <property type="nucleotide sequence ID" value="NZ_JAXLPB010000006.1"/>
</dbReference>
<dbReference type="EMBL" id="JAXLPB010000006">
    <property type="protein sequence ID" value="MDY8110781.1"/>
    <property type="molecule type" value="Genomic_DNA"/>
</dbReference>
<gene>
    <name evidence="1" type="ORF">U0C82_16695</name>
</gene>
<dbReference type="Proteomes" id="UP001294412">
    <property type="component" value="Unassembled WGS sequence"/>
</dbReference>
<sequence>MGQGGNFVRPTRPAFQQYERLYEDLAALDEVLRRVTLRIGQAEVSEDQRAAALINVASLMRIAARLDANLASWSLGERKPSILFPPKRMKPQ</sequence>
<protein>
    <submittedName>
        <fullName evidence="1">Uncharacterized protein</fullName>
    </submittedName>
</protein>
<evidence type="ECO:0000313" key="1">
    <source>
        <dbReference type="EMBL" id="MDY8110781.1"/>
    </source>
</evidence>